<dbReference type="Proteomes" id="UP000327013">
    <property type="component" value="Chromosome 4"/>
</dbReference>
<proteinExistence type="inferred from homology"/>
<keyword evidence="8" id="KW-1133">Transmembrane helix</keyword>
<reference evidence="14 15" key="1">
    <citation type="submission" date="2019-06" db="EMBL/GenBank/DDBJ databases">
        <title>A chromosomal-level reference genome of Carpinus fangiana (Coryloideae, Betulaceae).</title>
        <authorList>
            <person name="Yang X."/>
            <person name="Wang Z."/>
            <person name="Zhang L."/>
            <person name="Hao G."/>
            <person name="Liu J."/>
            <person name="Yang Y."/>
        </authorList>
    </citation>
    <scope>NUCLEOTIDE SEQUENCE [LARGE SCALE GENOMIC DNA]</scope>
    <source>
        <strain evidence="14">Cfa_2016G</strain>
        <tissue evidence="14">Leaf</tissue>
    </source>
</reference>
<evidence type="ECO:0000256" key="12">
    <source>
        <dbReference type="SAM" id="SignalP"/>
    </source>
</evidence>
<dbReference type="PANTHER" id="PTHR48061:SF2">
    <property type="entry name" value="RECEPTOR LIKE PROTEIN 30-LIKE"/>
    <property type="match status" value="1"/>
</dbReference>
<keyword evidence="3" id="KW-1003">Cell membrane</keyword>
<evidence type="ECO:0000256" key="5">
    <source>
        <dbReference type="ARBA" id="ARBA00022692"/>
    </source>
</evidence>
<dbReference type="AlphaFoldDB" id="A0A660KRR5"/>
<feature type="domain" description="Leucine-rich repeat-containing N-terminal plant-type" evidence="13">
    <location>
        <begin position="22"/>
        <end position="62"/>
    </location>
</feature>
<dbReference type="SUPFAM" id="SSF52047">
    <property type="entry name" value="RNI-like"/>
    <property type="match status" value="1"/>
</dbReference>
<accession>A0A660KRR5</accession>
<evidence type="ECO:0000256" key="1">
    <source>
        <dbReference type="ARBA" id="ARBA00004251"/>
    </source>
</evidence>
<dbReference type="OrthoDB" id="1394818at2759"/>
<evidence type="ECO:0000313" key="15">
    <source>
        <dbReference type="Proteomes" id="UP000327013"/>
    </source>
</evidence>
<dbReference type="FunFam" id="3.80.10.10:FF:000213">
    <property type="entry name" value="Tyrosine-sulfated glycopeptide receptor 1"/>
    <property type="match status" value="1"/>
</dbReference>
<sequence length="963" mass="107173">MAIYSLFLTISVFVASVPCFSNQRSLLLQLKNNLTFNSTMSTKLVKWNQSADCCSWEGVTCNEGRVIGLDLADEYISGGIDNSSSLFSLQHLESLSLAYNNFSHEIPSQFCKLENLSYLNLSNAYFTGQIPIAISRLTRLVILDLSSEELVLENPNLKVLVQNLSALMELYLGGVFISAQGSEWCRALSSSLPNLRVLSLSYCNLFGPIDSSLQNLQSLSIIRLNDNKFNGSIPNFSMCKNLTTVRLESCNFVGSIPNFSMCKNLTTVRLSNNYLSGEIISTQWEELLNLETLDLGGNLLNGNIPDSLFSLPSLKMLDLSRNQFSGQLKEFSNASSTLEYLYLDNNLLEGPIPMSISELHGLKTLSLGSNKFNKSLNLSVIQQLKNLSYLDLSHTSLLSEYNDFNFSLSSVPLDILILASCKLKKIPDFLRNQSYLFDLDLSHNQIFGEMPNWIWKLPNLVRLDLSYNFLVTLEGPILNVSLLSLYLRSNQLQGQLPNIPHAEYLDFSGNQLQGQLPNIPHVEYLDLSGNSLDPSILANISWSLPSILYLFLSSNKLYGSIPISICNATNLELLDLSNNSISGTIPQCLIKMTDKLGVLDLRTNNLSGIIPDAFPDNCGLETLSLNKNQLEGRLPKSLANCSWLEVLDIGNNHIEGTFPFFLKNTTRLSVLVLRSNKFYGSITHPELNLTWPGLQIVDIASNNFTGTLPIILLLSWTSMMDRGNEVGPELNYYLVFSSYFLYQDTITITSKGFSVELEKILTSVTVLDFSCNNFDGHIPREIGELTLLYSFNLSHNAFTGQIPASLGKLSHLESLDLSSNNLSGEIPVQLANGLIFLSVLNLSFNQLVGQIPLIKQFSTFSATSFERNKRLCGFPLKSKCIDEDPRLPPPTYEESHGRGGGYGIINMLMTLCLRSSINCVLEKNIIKDEHSEIKSRCTSYGYEAHHLQVGVNVLADSMKSVRM</sequence>
<evidence type="ECO:0000256" key="8">
    <source>
        <dbReference type="ARBA" id="ARBA00022989"/>
    </source>
</evidence>
<evidence type="ECO:0000313" key="14">
    <source>
        <dbReference type="EMBL" id="KAE8039092.1"/>
    </source>
</evidence>
<dbReference type="PANTHER" id="PTHR48061">
    <property type="entry name" value="LEUCINE-RICH REPEAT RECEPTOR PROTEIN KINASE EMS1-LIKE-RELATED"/>
    <property type="match status" value="1"/>
</dbReference>
<keyword evidence="7" id="KW-0677">Repeat</keyword>
<evidence type="ECO:0000256" key="10">
    <source>
        <dbReference type="ARBA" id="ARBA00023170"/>
    </source>
</evidence>
<comment type="subcellular location">
    <subcellularLocation>
        <location evidence="1">Cell membrane</location>
        <topology evidence="1">Single-pass type I membrane protein</topology>
    </subcellularLocation>
</comment>
<dbReference type="PRINTS" id="PR00019">
    <property type="entry name" value="LEURICHRPT"/>
</dbReference>
<keyword evidence="11" id="KW-0325">Glycoprotein</keyword>
<evidence type="ECO:0000256" key="6">
    <source>
        <dbReference type="ARBA" id="ARBA00022729"/>
    </source>
</evidence>
<evidence type="ECO:0000256" key="7">
    <source>
        <dbReference type="ARBA" id="ARBA00022737"/>
    </source>
</evidence>
<dbReference type="InterPro" id="IPR046956">
    <property type="entry name" value="RLP23-like"/>
</dbReference>
<dbReference type="SUPFAM" id="SSF52058">
    <property type="entry name" value="L domain-like"/>
    <property type="match status" value="2"/>
</dbReference>
<evidence type="ECO:0000256" key="2">
    <source>
        <dbReference type="ARBA" id="ARBA00009592"/>
    </source>
</evidence>
<dbReference type="Pfam" id="PF13855">
    <property type="entry name" value="LRR_8"/>
    <property type="match status" value="3"/>
</dbReference>
<evidence type="ECO:0000256" key="9">
    <source>
        <dbReference type="ARBA" id="ARBA00023136"/>
    </source>
</evidence>
<keyword evidence="6 12" id="KW-0732">Signal</keyword>
<gene>
    <name evidence="14" type="ORF">FH972_011535</name>
</gene>
<dbReference type="Gene3D" id="3.80.10.10">
    <property type="entry name" value="Ribonuclease Inhibitor"/>
    <property type="match status" value="4"/>
</dbReference>
<evidence type="ECO:0000256" key="3">
    <source>
        <dbReference type="ARBA" id="ARBA00022475"/>
    </source>
</evidence>
<protein>
    <recommendedName>
        <fullName evidence="13">Leucine-rich repeat-containing N-terminal plant-type domain-containing protein</fullName>
    </recommendedName>
</protein>
<keyword evidence="15" id="KW-1185">Reference proteome</keyword>
<keyword evidence="4" id="KW-0433">Leucine-rich repeat</keyword>
<dbReference type="FunFam" id="3.80.10.10:FF:000041">
    <property type="entry name" value="LRR receptor-like serine/threonine-protein kinase ERECTA"/>
    <property type="match status" value="2"/>
</dbReference>
<dbReference type="InterPro" id="IPR003591">
    <property type="entry name" value="Leu-rich_rpt_typical-subtyp"/>
</dbReference>
<dbReference type="InterPro" id="IPR001611">
    <property type="entry name" value="Leu-rich_rpt"/>
</dbReference>
<dbReference type="Pfam" id="PF08263">
    <property type="entry name" value="LRRNT_2"/>
    <property type="match status" value="1"/>
</dbReference>
<evidence type="ECO:0000256" key="4">
    <source>
        <dbReference type="ARBA" id="ARBA00022614"/>
    </source>
</evidence>
<keyword evidence="10" id="KW-0675">Receptor</keyword>
<feature type="chain" id="PRO_5024856638" description="Leucine-rich repeat-containing N-terminal plant-type domain-containing protein" evidence="12">
    <location>
        <begin position="17"/>
        <end position="963"/>
    </location>
</feature>
<keyword evidence="5" id="KW-0812">Transmembrane</keyword>
<dbReference type="EMBL" id="CM017324">
    <property type="protein sequence ID" value="KAE8039092.1"/>
    <property type="molecule type" value="Genomic_DNA"/>
</dbReference>
<feature type="signal peptide" evidence="12">
    <location>
        <begin position="1"/>
        <end position="16"/>
    </location>
</feature>
<dbReference type="GO" id="GO:0005886">
    <property type="term" value="C:plasma membrane"/>
    <property type="evidence" value="ECO:0007669"/>
    <property type="project" value="UniProtKB-SubCell"/>
</dbReference>
<dbReference type="Pfam" id="PF00560">
    <property type="entry name" value="LRR_1"/>
    <property type="match status" value="8"/>
</dbReference>
<name>A0A660KRR5_9ROSI</name>
<evidence type="ECO:0000259" key="13">
    <source>
        <dbReference type="Pfam" id="PF08263"/>
    </source>
</evidence>
<dbReference type="InterPro" id="IPR032675">
    <property type="entry name" value="LRR_dom_sf"/>
</dbReference>
<keyword evidence="9" id="KW-0472">Membrane</keyword>
<evidence type="ECO:0000256" key="11">
    <source>
        <dbReference type="ARBA" id="ARBA00023180"/>
    </source>
</evidence>
<comment type="similarity">
    <text evidence="2">Belongs to the RLP family.</text>
</comment>
<organism evidence="14 15">
    <name type="scientific">Carpinus fangiana</name>
    <dbReference type="NCBI Taxonomy" id="176857"/>
    <lineage>
        <taxon>Eukaryota</taxon>
        <taxon>Viridiplantae</taxon>
        <taxon>Streptophyta</taxon>
        <taxon>Embryophyta</taxon>
        <taxon>Tracheophyta</taxon>
        <taxon>Spermatophyta</taxon>
        <taxon>Magnoliopsida</taxon>
        <taxon>eudicotyledons</taxon>
        <taxon>Gunneridae</taxon>
        <taxon>Pentapetalae</taxon>
        <taxon>rosids</taxon>
        <taxon>fabids</taxon>
        <taxon>Fagales</taxon>
        <taxon>Betulaceae</taxon>
        <taxon>Carpinus</taxon>
    </lineage>
</organism>
<dbReference type="SMART" id="SM00369">
    <property type="entry name" value="LRR_TYP"/>
    <property type="match status" value="11"/>
</dbReference>
<dbReference type="InterPro" id="IPR013210">
    <property type="entry name" value="LRR_N_plant-typ"/>
</dbReference>